<protein>
    <submittedName>
        <fullName evidence="1">Uncharacterized protein</fullName>
    </submittedName>
</protein>
<dbReference type="EMBL" id="LZTJ01000006">
    <property type="protein sequence ID" value="OBP78639.1"/>
    <property type="molecule type" value="Genomic_DNA"/>
</dbReference>
<dbReference type="OrthoDB" id="9771057at2"/>
<dbReference type="RefSeq" id="WP_010909703.1">
    <property type="nucleotide sequence ID" value="NZ_LZTH01000047.1"/>
</dbReference>
<dbReference type="Gene3D" id="3.30.70.120">
    <property type="match status" value="1"/>
</dbReference>
<proteinExistence type="predicted"/>
<organism evidence="1 2">
    <name type="scientific">Rhizobium loti</name>
    <name type="common">Mesorhizobium loti</name>
    <dbReference type="NCBI Taxonomy" id="381"/>
    <lineage>
        <taxon>Bacteria</taxon>
        <taxon>Pseudomonadati</taxon>
        <taxon>Pseudomonadota</taxon>
        <taxon>Alphaproteobacteria</taxon>
        <taxon>Hyphomicrobiales</taxon>
        <taxon>Phyllobacteriaceae</taxon>
        <taxon>Mesorhizobium</taxon>
    </lineage>
</organism>
<dbReference type="GeneID" id="66683830"/>
<gene>
    <name evidence="1" type="ORF">BAE39_29930</name>
</gene>
<name>A0A1A5IHD8_RHILI</name>
<evidence type="ECO:0000313" key="1">
    <source>
        <dbReference type="EMBL" id="OBP78639.1"/>
    </source>
</evidence>
<reference evidence="2" key="1">
    <citation type="submission" date="2016-06" db="EMBL/GenBank/DDBJ databases">
        <title>NZP2037 Pacbio-Illumina hybrid assembly.</title>
        <authorList>
            <person name="Ramsay J.P."/>
        </authorList>
    </citation>
    <scope>NUCLEOTIDE SEQUENCE [LARGE SCALE GENOMIC DNA]</scope>
    <source>
        <strain evidence="2">R7ANS::ICEMlSym2042</strain>
    </source>
</reference>
<dbReference type="Proteomes" id="UP000093748">
    <property type="component" value="Unassembled WGS sequence"/>
</dbReference>
<accession>A0A1A5IHD8</accession>
<dbReference type="AlphaFoldDB" id="A0A1A5IHD8"/>
<evidence type="ECO:0000313" key="2">
    <source>
        <dbReference type="Proteomes" id="UP000093748"/>
    </source>
</evidence>
<dbReference type="InterPro" id="IPR015867">
    <property type="entry name" value="N-reg_PII/ATP_PRibTrfase_C"/>
</dbReference>
<sequence length="152" mass="16794">MIDSGFETTSLRMTLLLLVTFQAPAADVDRIMDAVVAIAPLAMGKYDRNAYQSAHGIERYRPLEGAAAGAEIELRRRPGTVEVSFELPDDQALAAQVVEAIFQAHSYQEPVIRIQPILASRSKGLDDRANPNRWWNTTGDWKKIAAPETQTA</sequence>
<comment type="caution">
    <text evidence="1">The sequence shown here is derived from an EMBL/GenBank/DDBJ whole genome shotgun (WGS) entry which is preliminary data.</text>
</comment>